<dbReference type="AlphaFoldDB" id="A0A6A4GE12"/>
<reference evidence="2" key="1">
    <citation type="journal article" date="2019" name="Environ. Microbiol.">
        <title>Fungal ecological strategies reflected in gene transcription - a case study of two litter decomposers.</title>
        <authorList>
            <person name="Barbi F."/>
            <person name="Kohler A."/>
            <person name="Barry K."/>
            <person name="Baskaran P."/>
            <person name="Daum C."/>
            <person name="Fauchery L."/>
            <person name="Ihrmark K."/>
            <person name="Kuo A."/>
            <person name="LaButti K."/>
            <person name="Lipzen A."/>
            <person name="Morin E."/>
            <person name="Grigoriev I.V."/>
            <person name="Henrissat B."/>
            <person name="Lindahl B."/>
            <person name="Martin F."/>
        </authorList>
    </citation>
    <scope>NUCLEOTIDE SEQUENCE</scope>
    <source>
        <strain evidence="2">JB14</strain>
    </source>
</reference>
<organism evidence="2 3">
    <name type="scientific">Gymnopus androsaceus JB14</name>
    <dbReference type="NCBI Taxonomy" id="1447944"/>
    <lineage>
        <taxon>Eukaryota</taxon>
        <taxon>Fungi</taxon>
        <taxon>Dikarya</taxon>
        <taxon>Basidiomycota</taxon>
        <taxon>Agaricomycotina</taxon>
        <taxon>Agaricomycetes</taxon>
        <taxon>Agaricomycetidae</taxon>
        <taxon>Agaricales</taxon>
        <taxon>Marasmiineae</taxon>
        <taxon>Omphalotaceae</taxon>
        <taxon>Gymnopus</taxon>
    </lineage>
</organism>
<sequence length="394" mass="43542">MFSTWRDYVPFGLASPQQSQEPPELLGQESPQSRDHKILMSPASPTSKVTAQMAKLRLDSPTLAEDRLDETLMPGSFLFHEAAALPQNELPPTMETLLTAAILVDRAEIPSLWSLDLQSAVEAIAAVAKSKPPSIPPASRVGGRRFTSKSVSRTSHSPPPSSASPLLRKIEKGEAIALDKLSVEFNRYHSELFDGDFVSLSTDAKLQRLDKIPELQGITGFLSDLASCPTLKQSEANEERDHLRERMRCFHAKACVLYAPLIPESPIKVDADHLFNPTFVNLDQLNQVLILLAVICHLVIGLSVDQSTNFLVHTTVLCVHLAMSTCDSRPSSLDYNFSPSQNKITADMPKNLADALKKFDVDGHFDFYATCPSCSFTNKVPLRRKKTFIEIMSL</sequence>
<gene>
    <name evidence="2" type="ORF">BT96DRAFT_1008902</name>
</gene>
<dbReference type="EMBL" id="ML770368">
    <property type="protein sequence ID" value="KAE9383670.1"/>
    <property type="molecule type" value="Genomic_DNA"/>
</dbReference>
<protein>
    <submittedName>
        <fullName evidence="2">Uncharacterized protein</fullName>
    </submittedName>
</protein>
<accession>A0A6A4GE12</accession>
<evidence type="ECO:0000256" key="1">
    <source>
        <dbReference type="SAM" id="MobiDB-lite"/>
    </source>
</evidence>
<proteinExistence type="predicted"/>
<dbReference type="OrthoDB" id="3253623at2759"/>
<name>A0A6A4GE12_9AGAR</name>
<evidence type="ECO:0000313" key="2">
    <source>
        <dbReference type="EMBL" id="KAE9383670.1"/>
    </source>
</evidence>
<dbReference type="Proteomes" id="UP000799118">
    <property type="component" value="Unassembled WGS sequence"/>
</dbReference>
<keyword evidence="3" id="KW-1185">Reference proteome</keyword>
<feature type="region of interest" description="Disordered" evidence="1">
    <location>
        <begin position="129"/>
        <end position="165"/>
    </location>
</feature>
<evidence type="ECO:0000313" key="3">
    <source>
        <dbReference type="Proteomes" id="UP000799118"/>
    </source>
</evidence>
<feature type="region of interest" description="Disordered" evidence="1">
    <location>
        <begin position="12"/>
        <end position="45"/>
    </location>
</feature>